<name>A0A542ZL18_9MICO</name>
<dbReference type="Proteomes" id="UP000319514">
    <property type="component" value="Unassembled WGS sequence"/>
</dbReference>
<comment type="caution">
    <text evidence="2">The sequence shown here is derived from an EMBL/GenBank/DDBJ whole genome shotgun (WGS) entry which is preliminary data.</text>
</comment>
<organism evidence="2 3">
    <name type="scientific">Oryzihumus leptocrescens</name>
    <dbReference type="NCBI Taxonomy" id="297536"/>
    <lineage>
        <taxon>Bacteria</taxon>
        <taxon>Bacillati</taxon>
        <taxon>Actinomycetota</taxon>
        <taxon>Actinomycetes</taxon>
        <taxon>Micrococcales</taxon>
        <taxon>Intrasporangiaceae</taxon>
        <taxon>Oryzihumus</taxon>
    </lineage>
</organism>
<evidence type="ECO:0000313" key="2">
    <source>
        <dbReference type="EMBL" id="TQL60989.1"/>
    </source>
</evidence>
<keyword evidence="3" id="KW-1185">Reference proteome</keyword>
<proteinExistence type="predicted"/>
<gene>
    <name evidence="2" type="ORF">FB474_2392</name>
</gene>
<evidence type="ECO:0000259" key="1">
    <source>
        <dbReference type="Pfam" id="PF19843"/>
    </source>
</evidence>
<accession>A0A542ZL18</accession>
<dbReference type="EMBL" id="VFOQ01000001">
    <property type="protein sequence ID" value="TQL60989.1"/>
    <property type="molecule type" value="Genomic_DNA"/>
</dbReference>
<sequence length="136" mass="14582">MPAAARAHTPAGAEAFARYFFAQFNASLQQAKPDLLGGLASDACKSCQAFIDTAVEYRTNGQHYSGEPFTVATVGAIDQQGNDETRVLVSGVQHPGAVVDASGKIVQQTKYQKGQFSVHLKWINGAWVAEELKVVK</sequence>
<dbReference type="Pfam" id="PF19843">
    <property type="entry name" value="DUF6318"/>
    <property type="match status" value="1"/>
</dbReference>
<dbReference type="InterPro" id="IPR046281">
    <property type="entry name" value="DUF6318"/>
</dbReference>
<evidence type="ECO:0000313" key="3">
    <source>
        <dbReference type="Proteomes" id="UP000319514"/>
    </source>
</evidence>
<protein>
    <recommendedName>
        <fullName evidence="1">DUF6318 domain-containing protein</fullName>
    </recommendedName>
</protein>
<reference evidence="2 3" key="1">
    <citation type="submission" date="2019-06" db="EMBL/GenBank/DDBJ databases">
        <title>Sequencing the genomes of 1000 actinobacteria strains.</title>
        <authorList>
            <person name="Klenk H.-P."/>
        </authorList>
    </citation>
    <scope>NUCLEOTIDE SEQUENCE [LARGE SCALE GENOMIC DNA]</scope>
    <source>
        <strain evidence="2 3">DSM 18082</strain>
    </source>
</reference>
<dbReference type="AlphaFoldDB" id="A0A542ZL18"/>
<feature type="domain" description="DUF6318" evidence="1">
    <location>
        <begin position="1"/>
        <end position="131"/>
    </location>
</feature>